<name>A0A8J3LC22_9ACTN</name>
<sequence length="245" mass="26321">MAVRPTSWRGMAADAADRIGGRRRGKRSPKRVPVSDGRLAGLLRDLSGRTDRVLVALVVEQLAATARGVRLAHAATSGDITAAQARTRMTVVEHDGDDRRAALVLRMQASITSPIDREDLFRLSRSVDDVLDALRDFVRELDLFDAAPQPSYSAILQALTTSVDHFTEAVHLLAAAPRQAAQQALQAKKPGVRLHYQLALAELLNQPLTAETLKATLLLGRLDAAGVSLAGAADALADGVVKRFQ</sequence>
<organism evidence="3 4">
    <name type="scientific">Catellatospora methionotrophica</name>
    <dbReference type="NCBI Taxonomy" id="121620"/>
    <lineage>
        <taxon>Bacteria</taxon>
        <taxon>Bacillati</taxon>
        <taxon>Actinomycetota</taxon>
        <taxon>Actinomycetes</taxon>
        <taxon>Micromonosporales</taxon>
        <taxon>Micromonosporaceae</taxon>
        <taxon>Catellatospora</taxon>
    </lineage>
</organism>
<reference evidence="3" key="1">
    <citation type="submission" date="2021-01" db="EMBL/GenBank/DDBJ databases">
        <title>Whole genome shotgun sequence of Catellatospora methionotrophica NBRC 14553.</title>
        <authorList>
            <person name="Komaki H."/>
            <person name="Tamura T."/>
        </authorList>
    </citation>
    <scope>NUCLEOTIDE SEQUENCE</scope>
    <source>
        <strain evidence="3">NBRC 14553</strain>
    </source>
</reference>
<feature type="compositionally biased region" description="Basic residues" evidence="2">
    <location>
        <begin position="21"/>
        <end position="30"/>
    </location>
</feature>
<evidence type="ECO:0000313" key="3">
    <source>
        <dbReference type="EMBL" id="GIG18162.1"/>
    </source>
</evidence>
<dbReference type="EMBL" id="BONJ01000037">
    <property type="protein sequence ID" value="GIG18162.1"/>
    <property type="molecule type" value="Genomic_DNA"/>
</dbReference>
<accession>A0A8J3LC22</accession>
<keyword evidence="4" id="KW-1185">Reference proteome</keyword>
<evidence type="ECO:0000313" key="4">
    <source>
        <dbReference type="Proteomes" id="UP000660339"/>
    </source>
</evidence>
<evidence type="ECO:0000256" key="1">
    <source>
        <dbReference type="ARBA" id="ARBA00008591"/>
    </source>
</evidence>
<dbReference type="Pfam" id="PF01865">
    <property type="entry name" value="PhoU_div"/>
    <property type="match status" value="1"/>
</dbReference>
<dbReference type="Gene3D" id="1.20.58.220">
    <property type="entry name" value="Phosphate transport system protein phou homolog 2, domain 2"/>
    <property type="match status" value="1"/>
</dbReference>
<dbReference type="InterPro" id="IPR038078">
    <property type="entry name" value="PhoU-like_sf"/>
</dbReference>
<comment type="caution">
    <text evidence="3">The sequence shown here is derived from an EMBL/GenBank/DDBJ whole genome shotgun (WGS) entry which is preliminary data.</text>
</comment>
<dbReference type="Proteomes" id="UP000660339">
    <property type="component" value="Unassembled WGS sequence"/>
</dbReference>
<evidence type="ECO:0000256" key="2">
    <source>
        <dbReference type="SAM" id="MobiDB-lite"/>
    </source>
</evidence>
<proteinExistence type="inferred from homology"/>
<feature type="region of interest" description="Disordered" evidence="2">
    <location>
        <begin position="1"/>
        <end position="33"/>
    </location>
</feature>
<dbReference type="AlphaFoldDB" id="A0A8J3LC22"/>
<protein>
    <recommendedName>
        <fullName evidence="5">DUF47 family protein</fullName>
    </recommendedName>
</protein>
<gene>
    <name evidence="3" type="ORF">Cme02nite_64940</name>
</gene>
<comment type="similarity">
    <text evidence="1">Belongs to the UPF0111 family.</text>
</comment>
<dbReference type="InterPro" id="IPR018445">
    <property type="entry name" value="Put_Phosphate_transp_reg"/>
</dbReference>
<evidence type="ECO:0008006" key="5">
    <source>
        <dbReference type="Google" id="ProtNLM"/>
    </source>
</evidence>